<organism evidence="3 4">
    <name type="scientific">Neolewinella litorea</name>
    <dbReference type="NCBI Taxonomy" id="2562452"/>
    <lineage>
        <taxon>Bacteria</taxon>
        <taxon>Pseudomonadati</taxon>
        <taxon>Bacteroidota</taxon>
        <taxon>Saprospiria</taxon>
        <taxon>Saprospirales</taxon>
        <taxon>Lewinellaceae</taxon>
        <taxon>Neolewinella</taxon>
    </lineage>
</organism>
<keyword evidence="3" id="KW-0378">Hydrolase</keyword>
<proteinExistence type="predicted"/>
<dbReference type="EMBL" id="SRSF01000002">
    <property type="protein sequence ID" value="THH40448.1"/>
    <property type="molecule type" value="Genomic_DNA"/>
</dbReference>
<name>A0A4S4NQ03_9BACT</name>
<keyword evidence="1" id="KW-0732">Signal</keyword>
<dbReference type="InterPro" id="IPR022742">
    <property type="entry name" value="Hydrolase_4"/>
</dbReference>
<sequence>MIRSWLLAAFLSLAAMGAGRACATIYGPQITPDTLRPQEPVDFPYFRESVRFPGGADTVELAGELTLPTDAPARALAVLISGSGPQDRNQDLGPVINHRPFLVLSDYLTRRGYGVLRYDERGVGGSTGDFFGATTTDFAEDAAAAVAYLRGRKAFRDVPVGLIGHSEGALVAPMVAAAQTPSVDFLILLAAPGLPLDSLMLDQRQMIAGQTPPDQPVIRGAFTYVKQHPNLDSAAFVRELKDTILTLLPRLDSTIRKSIYDPATFAATYARSLSSPWIRQFLSLDPTVFLERVRVPVLALNGEKDTQVGINNLEAVAAALDRGGNPDFTTVALPDLNHLLQPALTGHPNEYGSIMTTLDPRVLQQLTDWLDARY</sequence>
<protein>
    <submittedName>
        <fullName evidence="3">Alpha/beta hydrolase</fullName>
    </submittedName>
</protein>
<gene>
    <name evidence="3" type="ORF">E4021_06845</name>
</gene>
<dbReference type="InterPro" id="IPR053145">
    <property type="entry name" value="AB_hydrolase_Est10"/>
</dbReference>
<dbReference type="OrthoDB" id="9809549at2"/>
<dbReference type="PANTHER" id="PTHR43265">
    <property type="entry name" value="ESTERASE ESTD"/>
    <property type="match status" value="1"/>
</dbReference>
<feature type="chain" id="PRO_5020665411" evidence="1">
    <location>
        <begin position="24"/>
        <end position="374"/>
    </location>
</feature>
<accession>A0A4S4NQ03</accession>
<dbReference type="PANTHER" id="PTHR43265:SF1">
    <property type="entry name" value="ESTERASE ESTD"/>
    <property type="match status" value="1"/>
</dbReference>
<comment type="caution">
    <text evidence="3">The sequence shown here is derived from an EMBL/GenBank/DDBJ whole genome shotgun (WGS) entry which is preliminary data.</text>
</comment>
<evidence type="ECO:0000313" key="3">
    <source>
        <dbReference type="EMBL" id="THH40448.1"/>
    </source>
</evidence>
<dbReference type="GO" id="GO:0052689">
    <property type="term" value="F:carboxylic ester hydrolase activity"/>
    <property type="evidence" value="ECO:0007669"/>
    <property type="project" value="TreeGrafter"/>
</dbReference>
<feature type="signal peptide" evidence="1">
    <location>
        <begin position="1"/>
        <end position="23"/>
    </location>
</feature>
<reference evidence="3 4" key="1">
    <citation type="submission" date="2019-04" db="EMBL/GenBank/DDBJ databases">
        <title>Lewinella litorea sp. nov., isolated from a marine sand.</title>
        <authorList>
            <person name="Yoon J.-H."/>
        </authorList>
    </citation>
    <scope>NUCLEOTIDE SEQUENCE [LARGE SCALE GENOMIC DNA]</scope>
    <source>
        <strain evidence="3 4">HSMS-39</strain>
    </source>
</reference>
<feature type="domain" description="Serine aminopeptidase S33" evidence="2">
    <location>
        <begin position="104"/>
        <end position="308"/>
    </location>
</feature>
<dbReference type="InterPro" id="IPR029058">
    <property type="entry name" value="AB_hydrolase_fold"/>
</dbReference>
<dbReference type="Gene3D" id="3.40.50.1820">
    <property type="entry name" value="alpha/beta hydrolase"/>
    <property type="match status" value="1"/>
</dbReference>
<dbReference type="AlphaFoldDB" id="A0A4S4NQ03"/>
<evidence type="ECO:0000313" key="4">
    <source>
        <dbReference type="Proteomes" id="UP000308528"/>
    </source>
</evidence>
<dbReference type="Proteomes" id="UP000308528">
    <property type="component" value="Unassembled WGS sequence"/>
</dbReference>
<evidence type="ECO:0000259" key="2">
    <source>
        <dbReference type="Pfam" id="PF12146"/>
    </source>
</evidence>
<evidence type="ECO:0000256" key="1">
    <source>
        <dbReference type="SAM" id="SignalP"/>
    </source>
</evidence>
<dbReference type="Pfam" id="PF12146">
    <property type="entry name" value="Hydrolase_4"/>
    <property type="match status" value="1"/>
</dbReference>
<keyword evidence="4" id="KW-1185">Reference proteome</keyword>
<dbReference type="SUPFAM" id="SSF53474">
    <property type="entry name" value="alpha/beta-Hydrolases"/>
    <property type="match status" value="1"/>
</dbReference>
<dbReference type="RefSeq" id="WP_136457720.1">
    <property type="nucleotide sequence ID" value="NZ_SRSF01000002.1"/>
</dbReference>